<organism evidence="5 6">
    <name type="scientific">Jeotgalibacillus campisalis</name>
    <dbReference type="NCBI Taxonomy" id="220754"/>
    <lineage>
        <taxon>Bacteria</taxon>
        <taxon>Bacillati</taxon>
        <taxon>Bacillota</taxon>
        <taxon>Bacilli</taxon>
        <taxon>Bacillales</taxon>
        <taxon>Caryophanaceae</taxon>
        <taxon>Jeotgalibacillus</taxon>
    </lineage>
</organism>
<dbReference type="EMBL" id="JXRR01000022">
    <property type="protein sequence ID" value="KIL43255.1"/>
    <property type="molecule type" value="Genomic_DNA"/>
</dbReference>
<evidence type="ECO:0000256" key="3">
    <source>
        <dbReference type="RuleBase" id="RU003476"/>
    </source>
</evidence>
<dbReference type="InterPro" id="IPR000086">
    <property type="entry name" value="NUDIX_hydrolase_dom"/>
</dbReference>
<dbReference type="PROSITE" id="PS51462">
    <property type="entry name" value="NUDIX"/>
    <property type="match status" value="1"/>
</dbReference>
<comment type="similarity">
    <text evidence="3">Belongs to the Nudix hydrolase family.</text>
</comment>
<dbReference type="PANTHER" id="PTHR43046:SF2">
    <property type="entry name" value="8-OXO-DGTP DIPHOSPHATASE-RELATED"/>
    <property type="match status" value="1"/>
</dbReference>
<evidence type="ECO:0000259" key="4">
    <source>
        <dbReference type="PROSITE" id="PS51462"/>
    </source>
</evidence>
<gene>
    <name evidence="5" type="ORF">KR50_36580</name>
</gene>
<dbReference type="PANTHER" id="PTHR43046">
    <property type="entry name" value="GDP-MANNOSE MANNOSYL HYDROLASE"/>
    <property type="match status" value="1"/>
</dbReference>
<evidence type="ECO:0000313" key="6">
    <source>
        <dbReference type="Proteomes" id="UP000031972"/>
    </source>
</evidence>
<dbReference type="Gene3D" id="3.90.79.10">
    <property type="entry name" value="Nucleoside Triphosphate Pyrophosphohydrolase"/>
    <property type="match status" value="1"/>
</dbReference>
<dbReference type="PROSITE" id="PS00893">
    <property type="entry name" value="NUDIX_BOX"/>
    <property type="match status" value="1"/>
</dbReference>
<dbReference type="OrthoDB" id="9787476at2"/>
<sequence>MNDYIAAMRKVIGHEMLLTVGCGAIIEDEHGRALFQKRTDHEQWGIPGGLLEIGEKVEDALIREVREETGLEIRNVSLFGIYSGEKGFAQYENGDKVFSIQLVFRTTQYDGVLQTSAEGSELSFRHKNNIPQEVNPHQLPFIEDWAAGVQTPVIK</sequence>
<dbReference type="PATRIC" id="fig|220754.4.peg.3668"/>
<evidence type="ECO:0000256" key="2">
    <source>
        <dbReference type="ARBA" id="ARBA00022801"/>
    </source>
</evidence>
<reference evidence="5 6" key="1">
    <citation type="submission" date="2015-01" db="EMBL/GenBank/DDBJ databases">
        <title>Jeotgalibacillus campisalis genome sequencing.</title>
        <authorList>
            <person name="Goh K.M."/>
            <person name="Chan K.-G."/>
            <person name="Yaakop A.S."/>
            <person name="Ee R."/>
            <person name="Gan H.M."/>
            <person name="Chan C.S."/>
        </authorList>
    </citation>
    <scope>NUCLEOTIDE SEQUENCE [LARGE SCALE GENOMIC DNA]</scope>
    <source>
        <strain evidence="5 6">SF-57</strain>
    </source>
</reference>
<dbReference type="Proteomes" id="UP000031972">
    <property type="component" value="Unassembled WGS sequence"/>
</dbReference>
<dbReference type="Pfam" id="PF00293">
    <property type="entry name" value="NUDIX"/>
    <property type="match status" value="1"/>
</dbReference>
<feature type="domain" description="Nudix hydrolase" evidence="4">
    <location>
        <begin position="17"/>
        <end position="147"/>
    </location>
</feature>
<dbReference type="EC" id="3.6.1.13" evidence="5"/>
<name>A0A0C2QYX5_9BACL</name>
<protein>
    <submittedName>
        <fullName evidence="5">UDP-sugar hydrolase</fullName>
        <ecNumber evidence="5">3.6.1.13</ecNumber>
    </submittedName>
</protein>
<evidence type="ECO:0000256" key="1">
    <source>
        <dbReference type="ARBA" id="ARBA00001946"/>
    </source>
</evidence>
<dbReference type="InterPro" id="IPR020476">
    <property type="entry name" value="Nudix_hydrolase"/>
</dbReference>
<keyword evidence="2 3" id="KW-0378">Hydrolase</keyword>
<dbReference type="InterPro" id="IPR015797">
    <property type="entry name" value="NUDIX_hydrolase-like_dom_sf"/>
</dbReference>
<comment type="cofactor">
    <cofactor evidence="1">
        <name>Mg(2+)</name>
        <dbReference type="ChEBI" id="CHEBI:18420"/>
    </cofactor>
</comment>
<dbReference type="GO" id="GO:0047631">
    <property type="term" value="F:ADP-ribose diphosphatase activity"/>
    <property type="evidence" value="ECO:0007669"/>
    <property type="project" value="UniProtKB-EC"/>
</dbReference>
<proteinExistence type="inferred from homology"/>
<dbReference type="AlphaFoldDB" id="A0A0C2QYX5"/>
<dbReference type="InterPro" id="IPR020084">
    <property type="entry name" value="NUDIX_hydrolase_CS"/>
</dbReference>
<dbReference type="SUPFAM" id="SSF55811">
    <property type="entry name" value="Nudix"/>
    <property type="match status" value="1"/>
</dbReference>
<keyword evidence="6" id="KW-1185">Reference proteome</keyword>
<comment type="caution">
    <text evidence="5">The sequence shown here is derived from an EMBL/GenBank/DDBJ whole genome shotgun (WGS) entry which is preliminary data.</text>
</comment>
<dbReference type="PRINTS" id="PR00502">
    <property type="entry name" value="NUDIXFAMILY"/>
</dbReference>
<dbReference type="RefSeq" id="WP_041061658.1">
    <property type="nucleotide sequence ID" value="NZ_JXRR01000022.1"/>
</dbReference>
<accession>A0A0C2QYX5</accession>
<evidence type="ECO:0000313" key="5">
    <source>
        <dbReference type="EMBL" id="KIL43255.1"/>
    </source>
</evidence>
<dbReference type="CDD" id="cd04677">
    <property type="entry name" value="NUDIX_Hydrolase"/>
    <property type="match status" value="1"/>
</dbReference>